<dbReference type="STRING" id="105696.A0A1Y2M8S9"/>
<feature type="domain" description="T6SS Phospholipase effector Tle1-like catalytic" evidence="1">
    <location>
        <begin position="10"/>
        <end position="336"/>
    </location>
</feature>
<dbReference type="OMA" id="WIPEWPI"/>
<accession>A0A1Y2M8S9</accession>
<dbReference type="AlphaFoldDB" id="A0A1Y2M8S9"/>
<evidence type="ECO:0000259" key="1">
    <source>
        <dbReference type="Pfam" id="PF09994"/>
    </source>
</evidence>
<organism evidence="2 3">
    <name type="scientific">Epicoccum nigrum</name>
    <name type="common">Soil fungus</name>
    <name type="synonym">Epicoccum purpurascens</name>
    <dbReference type="NCBI Taxonomy" id="105696"/>
    <lineage>
        <taxon>Eukaryota</taxon>
        <taxon>Fungi</taxon>
        <taxon>Dikarya</taxon>
        <taxon>Ascomycota</taxon>
        <taxon>Pezizomycotina</taxon>
        <taxon>Dothideomycetes</taxon>
        <taxon>Pleosporomycetidae</taxon>
        <taxon>Pleosporales</taxon>
        <taxon>Pleosporineae</taxon>
        <taxon>Didymellaceae</taxon>
        <taxon>Epicoccum</taxon>
    </lineage>
</organism>
<dbReference type="Proteomes" id="UP000193240">
    <property type="component" value="Unassembled WGS sequence"/>
</dbReference>
<dbReference type="PANTHER" id="PTHR33840">
    <property type="match status" value="1"/>
</dbReference>
<gene>
    <name evidence="2" type="ORF">B5807_02453</name>
</gene>
<dbReference type="SUPFAM" id="SSF53474">
    <property type="entry name" value="alpha/beta-Hydrolases"/>
    <property type="match status" value="1"/>
</dbReference>
<dbReference type="InterPro" id="IPR018712">
    <property type="entry name" value="Tle1-like_cat"/>
</dbReference>
<dbReference type="PANTHER" id="PTHR33840:SF16">
    <property type="entry name" value="DUF2235 DOMAIN-CONTAINING PROTEIN"/>
    <property type="match status" value="1"/>
</dbReference>
<dbReference type="Pfam" id="PF09994">
    <property type="entry name" value="T6SS_Tle1-like_cat"/>
    <property type="match status" value="1"/>
</dbReference>
<protein>
    <recommendedName>
        <fullName evidence="1">T6SS Phospholipase effector Tle1-like catalytic domain-containing protein</fullName>
    </recommendedName>
</protein>
<dbReference type="EMBL" id="KZ107839">
    <property type="protein sequence ID" value="OSS52493.1"/>
    <property type="molecule type" value="Genomic_DNA"/>
</dbReference>
<keyword evidence="3" id="KW-1185">Reference proteome</keyword>
<sequence>MAEAVEAAPKKIVLCCDGTWQSSVSGKHNLPSNITRMARTIAKAGLDKEDNKVWQQIVYYDSGVGTGSLSAFESKRQGATGDGLVVNVLEAYNFVVNNYSPGDKIYCFGFSRGAFTARAVAGMITDLGVIEPDSMRYFPSLFAAYQKNTSKHNFRKTKEYFEWKMGKAPLVPESQKETCNVKIPWYDMGTYAKEYANSRSIELVGVFDTVGSLGYADSHIHSHASSRQVFEWLNVKWNPYIKHAFHALALDDRRQPFLPTLYYIPNEDSIIEENKILAKDELDWPELTEHRRRIDEELQEQKAACEPDLAQVWFTEEAKTDFEGLANITFAWMVEQCRPYLAFDYFTNATLATYLQRVVEDDAEQSLRTKEAPSTGMVGKAVAAITEDLNATTNWLGSFFSSPSHEKATSKEKMVRTYCFSASVVPPIRPDHWTLFRNQDSYSLMYKFISNPETRKPGVCDDRSTEFHTPLKKLGETREWMHPSVKWRQEKSKNEEDEKLRYSSEPLAALTYGQKDGIWGWKREAKDTVWIPEWPIEAALEDKDPNMYDGNENAELALVDACRDKKEVRNFLREHAAAWKKANA</sequence>
<evidence type="ECO:0000313" key="3">
    <source>
        <dbReference type="Proteomes" id="UP000193240"/>
    </source>
</evidence>
<dbReference type="InterPro" id="IPR029058">
    <property type="entry name" value="AB_hydrolase_fold"/>
</dbReference>
<reference evidence="2 3" key="1">
    <citation type="journal article" date="2017" name="Genome Announc.">
        <title>Genome sequence of the saprophytic ascomycete Epicoccum nigrum ICMP 19927 strain isolated from New Zealand.</title>
        <authorList>
            <person name="Fokin M."/>
            <person name="Fleetwood D."/>
            <person name="Weir B.S."/>
            <person name="Villas-Boas S.G."/>
        </authorList>
    </citation>
    <scope>NUCLEOTIDE SEQUENCE [LARGE SCALE GENOMIC DNA]</scope>
    <source>
        <strain evidence="2 3">ICMP 19927</strain>
    </source>
</reference>
<proteinExistence type="predicted"/>
<name>A0A1Y2M8S9_EPING</name>
<dbReference type="InParanoid" id="A0A1Y2M8S9"/>
<evidence type="ECO:0000313" key="2">
    <source>
        <dbReference type="EMBL" id="OSS52493.1"/>
    </source>
</evidence>